<organism evidence="1 2">
    <name type="scientific">Actinomadura rubrobrunea</name>
    <dbReference type="NCBI Taxonomy" id="115335"/>
    <lineage>
        <taxon>Bacteria</taxon>
        <taxon>Bacillati</taxon>
        <taxon>Actinomycetota</taxon>
        <taxon>Actinomycetes</taxon>
        <taxon>Streptosporangiales</taxon>
        <taxon>Thermomonosporaceae</taxon>
        <taxon>Actinomadura</taxon>
    </lineage>
</organism>
<protein>
    <submittedName>
        <fullName evidence="1">Uncharacterized protein</fullName>
    </submittedName>
</protein>
<keyword evidence="2" id="KW-1185">Reference proteome</keyword>
<reference evidence="1" key="1">
    <citation type="submission" date="2023-02" db="EMBL/GenBank/DDBJ databases">
        <title>Actinomadura rubrobrunea NBRC 14622.</title>
        <authorList>
            <person name="Ichikawa N."/>
            <person name="Sato H."/>
            <person name="Tonouchi N."/>
        </authorList>
    </citation>
    <scope>NUCLEOTIDE SEQUENCE</scope>
    <source>
        <strain evidence="1">NBRC 14622</strain>
    </source>
</reference>
<name>A0A9W6UTJ3_9ACTN</name>
<dbReference type="Proteomes" id="UP001165124">
    <property type="component" value="Unassembled WGS sequence"/>
</dbReference>
<dbReference type="AlphaFoldDB" id="A0A9W6UTJ3"/>
<evidence type="ECO:0000313" key="2">
    <source>
        <dbReference type="Proteomes" id="UP001165124"/>
    </source>
</evidence>
<sequence length="53" mass="5812">MPWRGRPVRRSAVAESVVAERVDVMHGPAAARVAEVRKAAGAERRVKSPFLVM</sequence>
<proteinExistence type="predicted"/>
<gene>
    <name evidence="1" type="ORF">Arub01_19350</name>
</gene>
<evidence type="ECO:0000313" key="1">
    <source>
        <dbReference type="EMBL" id="GLW63691.1"/>
    </source>
</evidence>
<accession>A0A9W6UTJ3</accession>
<comment type="caution">
    <text evidence="1">The sequence shown here is derived from an EMBL/GenBank/DDBJ whole genome shotgun (WGS) entry which is preliminary data.</text>
</comment>
<dbReference type="EMBL" id="BSRZ01000003">
    <property type="protein sequence ID" value="GLW63691.1"/>
    <property type="molecule type" value="Genomic_DNA"/>
</dbReference>